<dbReference type="Gene3D" id="2.20.28.10">
    <property type="match status" value="1"/>
</dbReference>
<dbReference type="Gene3D" id="2.20.130.10">
    <property type="entry name" value="CAC2371-like domains"/>
    <property type="match status" value="1"/>
</dbReference>
<dbReference type="EMBL" id="CP022657">
    <property type="protein sequence ID" value="ASS77087.1"/>
    <property type="molecule type" value="Genomic_DNA"/>
</dbReference>
<dbReference type="Pfam" id="PF00301">
    <property type="entry name" value="Rubredoxin"/>
    <property type="match status" value="1"/>
</dbReference>
<dbReference type="CDD" id="cd02440">
    <property type="entry name" value="AdoMet_MTases"/>
    <property type="match status" value="1"/>
</dbReference>
<evidence type="ECO:0000259" key="2">
    <source>
        <dbReference type="Pfam" id="PF13649"/>
    </source>
</evidence>
<dbReference type="Proteomes" id="UP000214688">
    <property type="component" value="Chromosome"/>
</dbReference>
<protein>
    <recommendedName>
        <fullName evidence="5">Methyltransferase domain-containing protein</fullName>
    </recommendedName>
</protein>
<dbReference type="OrthoDB" id="9805587at2"/>
<dbReference type="KEGG" id="tab:CIG75_02555"/>
<gene>
    <name evidence="3" type="ORF">CIG75_02555</name>
</gene>
<evidence type="ECO:0000313" key="4">
    <source>
        <dbReference type="Proteomes" id="UP000214688"/>
    </source>
</evidence>
<dbReference type="Gene3D" id="3.40.50.150">
    <property type="entry name" value="Vaccinia Virus protein VP39"/>
    <property type="match status" value="1"/>
</dbReference>
<dbReference type="InterPro" id="IPR041698">
    <property type="entry name" value="Methyltransf_25"/>
</dbReference>
<organism evidence="3 4">
    <name type="scientific">Tumebacillus algifaecis</name>
    <dbReference type="NCBI Taxonomy" id="1214604"/>
    <lineage>
        <taxon>Bacteria</taxon>
        <taxon>Bacillati</taxon>
        <taxon>Bacillota</taxon>
        <taxon>Bacilli</taxon>
        <taxon>Bacillales</taxon>
        <taxon>Alicyclobacillaceae</taxon>
        <taxon>Tumebacillus</taxon>
    </lineage>
</organism>
<dbReference type="InterPro" id="IPR029063">
    <property type="entry name" value="SAM-dependent_MTases_sf"/>
</dbReference>
<reference evidence="3 4" key="1">
    <citation type="journal article" date="2015" name="Int. J. Syst. Evol. Microbiol.">
        <title>Tumebacillus algifaecis sp. nov., isolated from decomposing algal scum.</title>
        <authorList>
            <person name="Wu Y.F."/>
            <person name="Zhang B."/>
            <person name="Xing P."/>
            <person name="Wu Q.L."/>
            <person name="Liu S.J."/>
        </authorList>
    </citation>
    <scope>NUCLEOTIDE SEQUENCE [LARGE SCALE GENOMIC DNA]</scope>
    <source>
        <strain evidence="3 4">THMBR28</strain>
    </source>
</reference>
<evidence type="ECO:0000259" key="1">
    <source>
        <dbReference type="Pfam" id="PF00301"/>
    </source>
</evidence>
<dbReference type="InterPro" id="IPR024935">
    <property type="entry name" value="Rubredoxin_dom"/>
</dbReference>
<sequence length="355" mass="39911">MAFWKCGFCSFMYDEWYGDSRNGIPAGTPLSELAGGLCSRCGMQGGRHERQASLLYTGMEAEYYDQFVGKAGIAFYRDWIQEWDTTPTVLELGVGTARIAAEIAQTGATVCGVDWSPDMLKVAATKRDRLFKDNPERLELIEADAMHFDTEPNFSHIICPDGFLQHYTMLDEHVALLQQMRRNLRKGGWVAIDLLIPPAGAEWNTSRRKRLPNGKIVYQQVSGSTSLAQQLFHCSVTYESFVEGREQVRYRAEREYALMTPKELGLLLAAEGFAVTATYEKYGCSQPWATALLPEAQPLPIDLGLEETLEGVLGTRKVKQYREDVWMNGGYPFDTGRDQPSADRGSRFTLLAKVR</sequence>
<evidence type="ECO:0000313" key="3">
    <source>
        <dbReference type="EMBL" id="ASS77087.1"/>
    </source>
</evidence>
<evidence type="ECO:0008006" key="5">
    <source>
        <dbReference type="Google" id="ProtNLM"/>
    </source>
</evidence>
<accession>A0A223D6H0</accession>
<dbReference type="SUPFAM" id="SSF53335">
    <property type="entry name" value="S-adenosyl-L-methionine-dependent methyltransferases"/>
    <property type="match status" value="1"/>
</dbReference>
<dbReference type="RefSeq" id="WP_094238308.1">
    <property type="nucleotide sequence ID" value="NZ_CP022657.1"/>
</dbReference>
<name>A0A223D6H0_9BACL</name>
<feature type="domain" description="Rubredoxin" evidence="1">
    <location>
        <begin position="4"/>
        <end position="42"/>
    </location>
</feature>
<dbReference type="AlphaFoldDB" id="A0A223D6H0"/>
<dbReference type="GO" id="GO:0005506">
    <property type="term" value="F:iron ion binding"/>
    <property type="evidence" value="ECO:0007669"/>
    <property type="project" value="InterPro"/>
</dbReference>
<dbReference type="SUPFAM" id="SSF57802">
    <property type="entry name" value="Rubredoxin-like"/>
    <property type="match status" value="1"/>
</dbReference>
<feature type="domain" description="Methyltransferase" evidence="2">
    <location>
        <begin position="89"/>
        <end position="188"/>
    </location>
</feature>
<dbReference type="Pfam" id="PF13649">
    <property type="entry name" value="Methyltransf_25"/>
    <property type="match status" value="1"/>
</dbReference>
<keyword evidence="4" id="KW-1185">Reference proteome</keyword>
<proteinExistence type="predicted"/>